<dbReference type="PANTHER" id="PTHR14787:SF1">
    <property type="entry name" value="ATPASE PAAT"/>
    <property type="match status" value="1"/>
</dbReference>
<dbReference type="AlphaFoldDB" id="A0A8C8VMY8"/>
<organism evidence="2 3">
    <name type="scientific">Pelusios castaneus</name>
    <name type="common">West African mud turtle</name>
    <dbReference type="NCBI Taxonomy" id="367368"/>
    <lineage>
        <taxon>Eukaryota</taxon>
        <taxon>Metazoa</taxon>
        <taxon>Chordata</taxon>
        <taxon>Craniata</taxon>
        <taxon>Vertebrata</taxon>
        <taxon>Euteleostomi</taxon>
        <taxon>Archelosauria</taxon>
        <taxon>Testudinata</taxon>
        <taxon>Testudines</taxon>
        <taxon>Pleurodira</taxon>
        <taxon>Pelomedusidae</taxon>
        <taxon>Pelusios</taxon>
    </lineage>
</organism>
<keyword evidence="3" id="KW-1185">Reference proteome</keyword>
<dbReference type="Ensembl" id="ENSPCET00000020158.1">
    <property type="protein sequence ID" value="ENSPCEP00000019496.1"/>
    <property type="gene ID" value="ENSPCEG00000015156.1"/>
</dbReference>
<dbReference type="InterPro" id="IPR028043">
    <property type="entry name" value="PAAT-like"/>
</dbReference>
<feature type="compositionally biased region" description="Basic and acidic residues" evidence="1">
    <location>
        <begin position="459"/>
        <end position="472"/>
    </location>
</feature>
<name>A0A8C8VMY8_9SAUR</name>
<evidence type="ECO:0000313" key="3">
    <source>
        <dbReference type="Proteomes" id="UP000694393"/>
    </source>
</evidence>
<feature type="region of interest" description="Disordered" evidence="1">
    <location>
        <begin position="447"/>
        <end position="472"/>
    </location>
</feature>
<reference evidence="2" key="1">
    <citation type="submission" date="2025-08" db="UniProtKB">
        <authorList>
            <consortium name="Ensembl"/>
        </authorList>
    </citation>
    <scope>IDENTIFICATION</scope>
</reference>
<reference evidence="2" key="2">
    <citation type="submission" date="2025-09" db="UniProtKB">
        <authorList>
            <consortium name="Ensembl"/>
        </authorList>
    </citation>
    <scope>IDENTIFICATION</scope>
</reference>
<protein>
    <submittedName>
        <fullName evidence="2">Chromosome 10 open reading frame 88</fullName>
    </submittedName>
</protein>
<dbReference type="Pfam" id="PF14958">
    <property type="entry name" value="PAAT-like"/>
    <property type="match status" value="1"/>
</dbReference>
<sequence>MASGSLAGAVATEDGSRSPNGPARRPRVAAGCSWDCVSPRSLGGLADTLRLLPEGAGVGEALAPPEHSENSVVLERRLHDETETPCILYLQCDPHGSEEIAYVGILSEARNMEVYVGEEYCGTARGEKVCTIQNDRNDKVTLYKKYLKLECSTTSCRIKLLSIGEKQRVLVTKIVVQIKVSAKSASDLPSLGSSIDLDRVQTMMESMGSKLSPGAQQLMNMVRLQQKNSFPLGEKLQCIFGRKESVFGDKHEIDGLHSAVAFRALDQSSNAVFPLKSCLTTEPVFEDLKTRTDMNTWIPGRENIPDPERLKNMQQSTLLPGNDFKVMVSSLKQEQTSENPNMPNSGLLLPFLQNLCSQVNHLRLDDGNKYFEKNTVAKEEGIQTAGMEQQPICSYVEKIISKNMELMEKKLMDYIDLSMQKLQEHIDTKVVLLMDMVHNSKLNKMSQEHYDSGEGLSNGERETIFERHRAPI</sequence>
<accession>A0A8C8VMY8</accession>
<proteinExistence type="predicted"/>
<evidence type="ECO:0000313" key="2">
    <source>
        <dbReference type="Ensembl" id="ENSPCEP00000019496.1"/>
    </source>
</evidence>
<feature type="region of interest" description="Disordered" evidence="1">
    <location>
        <begin position="1"/>
        <end position="26"/>
    </location>
</feature>
<evidence type="ECO:0000256" key="1">
    <source>
        <dbReference type="SAM" id="MobiDB-lite"/>
    </source>
</evidence>
<dbReference type="Proteomes" id="UP000694393">
    <property type="component" value="Unplaced"/>
</dbReference>
<dbReference type="PANTHER" id="PTHR14787">
    <property type="entry name" value="C10ORF188 FAMILY MEMBER"/>
    <property type="match status" value="1"/>
</dbReference>